<dbReference type="Proteomes" id="UP001595764">
    <property type="component" value="Unassembled WGS sequence"/>
</dbReference>
<evidence type="ECO:0000313" key="3">
    <source>
        <dbReference type="Proteomes" id="UP001595764"/>
    </source>
</evidence>
<gene>
    <name evidence="2" type="ORF">ACFORO_25820</name>
</gene>
<organism evidence="2 3">
    <name type="scientific">Amycolatopsis halotolerans</name>
    <dbReference type="NCBI Taxonomy" id="330083"/>
    <lineage>
        <taxon>Bacteria</taxon>
        <taxon>Bacillati</taxon>
        <taxon>Actinomycetota</taxon>
        <taxon>Actinomycetes</taxon>
        <taxon>Pseudonocardiales</taxon>
        <taxon>Pseudonocardiaceae</taxon>
        <taxon>Amycolatopsis</taxon>
    </lineage>
</organism>
<keyword evidence="3" id="KW-1185">Reference proteome</keyword>
<reference evidence="3" key="1">
    <citation type="journal article" date="2019" name="Int. J. Syst. Evol. Microbiol.">
        <title>The Global Catalogue of Microorganisms (GCM) 10K type strain sequencing project: providing services to taxonomists for standard genome sequencing and annotation.</title>
        <authorList>
            <consortium name="The Broad Institute Genomics Platform"/>
            <consortium name="The Broad Institute Genome Sequencing Center for Infectious Disease"/>
            <person name="Wu L."/>
            <person name="Ma J."/>
        </authorList>
    </citation>
    <scope>NUCLEOTIDE SEQUENCE [LARGE SCALE GENOMIC DNA]</scope>
    <source>
        <strain evidence="3">CGMCC 4.7682</strain>
    </source>
</reference>
<protein>
    <recommendedName>
        <fullName evidence="4">Zinc ribbon domain-containing protein</fullName>
    </recommendedName>
</protein>
<feature type="region of interest" description="Disordered" evidence="1">
    <location>
        <begin position="52"/>
        <end position="75"/>
    </location>
</feature>
<proteinExistence type="predicted"/>
<dbReference type="EMBL" id="JBHRWI010000030">
    <property type="protein sequence ID" value="MFC3513613.1"/>
    <property type="molecule type" value="Genomic_DNA"/>
</dbReference>
<accession>A0ABV7QMZ9</accession>
<dbReference type="RefSeq" id="WP_377869028.1">
    <property type="nucleotide sequence ID" value="NZ_JBHMAY010000011.1"/>
</dbReference>
<evidence type="ECO:0008006" key="4">
    <source>
        <dbReference type="Google" id="ProtNLM"/>
    </source>
</evidence>
<sequence length="268" mass="29294">MQRENPLCETAGCGRPVRYPSDVVCSGCLAALLANLRALGDMWDDLEDSAVRGTSCGGGGPRTHRSSSRERPLPFDESAARLRDESARALVAWAFEVQQEFPHRRWPDPRAAETIAWLASLRQLLAEFSRADEFATVAADLVGRVRAAVGRRARDRVLLGTCECGAAVYGNPQARLAYCTPCGRPYDVAGTLADRREFASRVTGTAAELLENWRAWSAKPVSRATLFRLLATLEPVNPGSTGPRRYRVLDVATARSNRVIVAEIQAVI</sequence>
<name>A0ABV7QMZ9_9PSEU</name>
<evidence type="ECO:0000256" key="1">
    <source>
        <dbReference type="SAM" id="MobiDB-lite"/>
    </source>
</evidence>
<evidence type="ECO:0000313" key="2">
    <source>
        <dbReference type="EMBL" id="MFC3513613.1"/>
    </source>
</evidence>
<comment type="caution">
    <text evidence="2">The sequence shown here is derived from an EMBL/GenBank/DDBJ whole genome shotgun (WGS) entry which is preliminary data.</text>
</comment>